<dbReference type="EMBL" id="CATNWA010000214">
    <property type="protein sequence ID" value="CAI9534575.1"/>
    <property type="molecule type" value="Genomic_DNA"/>
</dbReference>
<evidence type="ECO:0000313" key="1">
    <source>
        <dbReference type="EMBL" id="CAI9534575.1"/>
    </source>
</evidence>
<keyword evidence="2" id="KW-1185">Reference proteome</keyword>
<accession>A0ABN9AIE3</accession>
<sequence length="81" mass="8485">LYVPAVCSGFAHSSLDPPLFGSPTGSPGSPFLSGAPTASSLLWGHPLLCVSIHTQSRANEEAETLVSRSCHSHQRIAMGLR</sequence>
<dbReference type="Proteomes" id="UP001162483">
    <property type="component" value="Unassembled WGS sequence"/>
</dbReference>
<protein>
    <submittedName>
        <fullName evidence="1">Uncharacterized protein</fullName>
    </submittedName>
</protein>
<comment type="caution">
    <text evidence="1">The sequence shown here is derived from an EMBL/GenBank/DDBJ whole genome shotgun (WGS) entry which is preliminary data.</text>
</comment>
<proteinExistence type="predicted"/>
<organism evidence="1 2">
    <name type="scientific">Staurois parvus</name>
    <dbReference type="NCBI Taxonomy" id="386267"/>
    <lineage>
        <taxon>Eukaryota</taxon>
        <taxon>Metazoa</taxon>
        <taxon>Chordata</taxon>
        <taxon>Craniata</taxon>
        <taxon>Vertebrata</taxon>
        <taxon>Euteleostomi</taxon>
        <taxon>Amphibia</taxon>
        <taxon>Batrachia</taxon>
        <taxon>Anura</taxon>
        <taxon>Neobatrachia</taxon>
        <taxon>Ranoidea</taxon>
        <taxon>Ranidae</taxon>
        <taxon>Staurois</taxon>
    </lineage>
</organism>
<name>A0ABN9AIE3_9NEOB</name>
<evidence type="ECO:0000313" key="2">
    <source>
        <dbReference type="Proteomes" id="UP001162483"/>
    </source>
</evidence>
<gene>
    <name evidence="1" type="ORF">SPARVUS_LOCUS658543</name>
</gene>
<reference evidence="1" key="1">
    <citation type="submission" date="2023-05" db="EMBL/GenBank/DDBJ databases">
        <authorList>
            <person name="Stuckert A."/>
        </authorList>
    </citation>
    <scope>NUCLEOTIDE SEQUENCE</scope>
</reference>
<feature type="non-terminal residue" evidence="1">
    <location>
        <position position="1"/>
    </location>
</feature>